<organism evidence="2 3">
    <name type="scientific">Legionella longbeachae serogroup 1 (strain NSW150)</name>
    <dbReference type="NCBI Taxonomy" id="661367"/>
    <lineage>
        <taxon>Bacteria</taxon>
        <taxon>Pseudomonadati</taxon>
        <taxon>Pseudomonadota</taxon>
        <taxon>Gammaproteobacteria</taxon>
        <taxon>Legionellales</taxon>
        <taxon>Legionellaceae</taxon>
        <taxon>Legionella</taxon>
    </lineage>
</organism>
<protein>
    <submittedName>
        <fullName evidence="2">Cupin domain protein</fullName>
    </submittedName>
</protein>
<proteinExistence type="predicted"/>
<reference evidence="2 3" key="1">
    <citation type="journal article" date="2010" name="PLoS Genet.">
        <title>Analysis of the Legionella longbeachae genome and transcriptome uncovers unique strategies to cause Legionnaires' disease.</title>
        <authorList>
            <person name="Cazalet C."/>
            <person name="Gomez-Valero L."/>
            <person name="Rusniok C."/>
            <person name="Lomma M."/>
            <person name="Dervins-Ravault D."/>
            <person name="Newton H."/>
            <person name="Sansom F."/>
            <person name="Jarraud S."/>
            <person name="Zidane N."/>
            <person name="Ma L."/>
            <person name="Bouchier C."/>
            <person name="Etienne J."/>
            <person name="Hartland E."/>
            <person name="Buchrieser C."/>
        </authorList>
    </citation>
    <scope>NUCLEOTIDE SEQUENCE [LARGE SCALE GENOMIC DNA]</scope>
    <source>
        <strain evidence="2 3">NSW150</strain>
    </source>
</reference>
<dbReference type="InterPro" id="IPR013096">
    <property type="entry name" value="Cupin_2"/>
</dbReference>
<dbReference type="HOGENOM" id="CLU_090569_3_0_6"/>
<accession>D3HSX2</accession>
<dbReference type="PANTHER" id="PTHR43346:SF1">
    <property type="entry name" value="QUERCETIN 2,3-DIOXYGENASE-RELATED"/>
    <property type="match status" value="1"/>
</dbReference>
<sequence>MIALIMRPHLSCFLNRLTGQILISVKSGEYCSINYGWFYIKIKGIKRVLIPTLMLSTLIATSSFASSENIPVNNKINTVITPKIFEMAKRNKNWKQSLVTGENAQVVFMNITPKTNPNNEIGMETHKFDQVIFVVEGKAKSILDGKNSTVTSGDMIFIPQGIAHNFINLNAKKPFKIISVYSATDIPKNAVYKHKSDMPQE</sequence>
<name>D3HSX2_LEGLN</name>
<feature type="domain" description="Cupin type-2" evidence="1">
    <location>
        <begin position="117"/>
        <end position="181"/>
    </location>
</feature>
<evidence type="ECO:0000313" key="2">
    <source>
        <dbReference type="EMBL" id="CBJ12012.1"/>
    </source>
</evidence>
<dbReference type="SUPFAM" id="SSF51182">
    <property type="entry name" value="RmlC-like cupins"/>
    <property type="match status" value="1"/>
</dbReference>
<dbReference type="InterPro" id="IPR011051">
    <property type="entry name" value="RmlC_Cupin_sf"/>
</dbReference>
<dbReference type="AlphaFoldDB" id="D3HSX2"/>
<evidence type="ECO:0000313" key="3">
    <source>
        <dbReference type="Proteomes" id="UP000001060"/>
    </source>
</evidence>
<dbReference type="PANTHER" id="PTHR43346">
    <property type="entry name" value="LIGAND BINDING DOMAIN PROTEIN, PUTATIVE (AFU_ORTHOLOGUE AFUA_6G14370)-RELATED"/>
    <property type="match status" value="1"/>
</dbReference>
<gene>
    <name evidence="2" type="ordered locus">LLO_1638</name>
</gene>
<dbReference type="InterPro" id="IPR014710">
    <property type="entry name" value="RmlC-like_jellyroll"/>
</dbReference>
<evidence type="ECO:0000259" key="1">
    <source>
        <dbReference type="Pfam" id="PF07883"/>
    </source>
</evidence>
<dbReference type="Gene3D" id="2.60.120.10">
    <property type="entry name" value="Jelly Rolls"/>
    <property type="match status" value="1"/>
</dbReference>
<dbReference type="KEGG" id="llo:LLO_1638"/>
<dbReference type="Proteomes" id="UP000001060">
    <property type="component" value="Chromosome"/>
</dbReference>
<dbReference type="eggNOG" id="COG0662">
    <property type="taxonomic scope" value="Bacteria"/>
</dbReference>
<keyword evidence="3" id="KW-1185">Reference proteome</keyword>
<dbReference type="InterPro" id="IPR052538">
    <property type="entry name" value="Flavonoid_dioxygenase-like"/>
</dbReference>
<dbReference type="Pfam" id="PF07883">
    <property type="entry name" value="Cupin_2"/>
    <property type="match status" value="1"/>
</dbReference>
<dbReference type="EMBL" id="FN650140">
    <property type="protein sequence ID" value="CBJ12012.1"/>
    <property type="molecule type" value="Genomic_DNA"/>
</dbReference>